<evidence type="ECO:0000256" key="1">
    <source>
        <dbReference type="SAM" id="Phobius"/>
    </source>
</evidence>
<dbReference type="InterPro" id="IPR046130">
    <property type="entry name" value="DUF6127"/>
</dbReference>
<dbReference type="Proteomes" id="UP000218272">
    <property type="component" value="Chromosome SCLO_1"/>
</dbReference>
<evidence type="ECO:0000313" key="2">
    <source>
        <dbReference type="EMBL" id="BAV66224.1"/>
    </source>
</evidence>
<feature type="transmembrane region" description="Helical" evidence="1">
    <location>
        <begin position="104"/>
        <end position="122"/>
    </location>
</feature>
<evidence type="ECO:0000313" key="3">
    <source>
        <dbReference type="Proteomes" id="UP000218272"/>
    </source>
</evidence>
<dbReference type="KEGG" id="sclo:SCLO_1031840"/>
<protein>
    <submittedName>
        <fullName evidence="2">Uncharacterized protein</fullName>
    </submittedName>
</protein>
<proteinExistence type="predicted"/>
<gene>
    <name evidence="2" type="ORF">SCLO_1031840</name>
</gene>
<accession>A0A1E1F6T8</accession>
<dbReference type="AlphaFoldDB" id="A0A1E1F6T8"/>
<dbReference type="EMBL" id="AP017655">
    <property type="protein sequence ID" value="BAV66224.1"/>
    <property type="molecule type" value="Genomic_DNA"/>
</dbReference>
<organism evidence="2 3">
    <name type="scientific">Sphingobium cloacae</name>
    <dbReference type="NCBI Taxonomy" id="120107"/>
    <lineage>
        <taxon>Bacteria</taxon>
        <taxon>Pseudomonadati</taxon>
        <taxon>Pseudomonadota</taxon>
        <taxon>Alphaproteobacteria</taxon>
        <taxon>Sphingomonadales</taxon>
        <taxon>Sphingomonadaceae</taxon>
        <taxon>Sphingobium</taxon>
    </lineage>
</organism>
<name>A0A1E1F6T8_9SPHN</name>
<reference evidence="2 3" key="1">
    <citation type="submission" date="2016-10" db="EMBL/GenBank/DDBJ databases">
        <title>Complete Genome Sequence of the Nonylphenol-Degrading Bacterium Sphingobium cloacae JCM 10874T.</title>
        <authorList>
            <person name="Ootsuka M."/>
            <person name="Nishizawa T."/>
            <person name="Ohta H."/>
        </authorList>
    </citation>
    <scope>NUCLEOTIDE SEQUENCE [LARGE SCALE GENOMIC DNA]</scope>
    <source>
        <strain evidence="2 3">JCM 10874</strain>
    </source>
</reference>
<keyword evidence="1" id="KW-0812">Transmembrane</keyword>
<dbReference type="Pfam" id="PF19622">
    <property type="entry name" value="DUF6127"/>
    <property type="match status" value="1"/>
</dbReference>
<sequence>MRCMRFMAGEIGDGARREKGGGERWAMKYDGEMLARLVAQAEAQPVGADMVMIRALIEEASELGAGRALERLGLADRRAEGDVRELRELLSAWRDAKKAARGAVVGWAVRIAMALVLLGLAVKTGLLGTMRG</sequence>
<keyword evidence="1" id="KW-0472">Membrane</keyword>
<keyword evidence="3" id="KW-1185">Reference proteome</keyword>
<keyword evidence="1" id="KW-1133">Transmembrane helix</keyword>